<gene>
    <name evidence="2" type="ORF">FIV34_11615</name>
</gene>
<protein>
    <submittedName>
        <fullName evidence="2">Uncharacterized protein</fullName>
    </submittedName>
</protein>
<name>A0A4Y5Z6D1_9GAMM</name>
<proteinExistence type="predicted"/>
<dbReference type="InterPro" id="IPR045384">
    <property type="entry name" value="DUF6527"/>
</dbReference>
<evidence type="ECO:0000313" key="2">
    <source>
        <dbReference type="EMBL" id="QDE39808.1"/>
    </source>
</evidence>
<dbReference type="Proteomes" id="UP000316093">
    <property type="component" value="Chromosome"/>
</dbReference>
<feature type="region of interest" description="Disordered" evidence="1">
    <location>
        <begin position="107"/>
        <end position="129"/>
    </location>
</feature>
<dbReference type="AlphaFoldDB" id="A0A4Y5Z6D1"/>
<dbReference type="KEGG" id="lpy:FIV34_11615"/>
<evidence type="ECO:0000256" key="1">
    <source>
        <dbReference type="SAM" id="MobiDB-lite"/>
    </source>
</evidence>
<accession>A0A4Y5Z6D1</accession>
<dbReference type="EMBL" id="CP041046">
    <property type="protein sequence ID" value="QDE39808.1"/>
    <property type="molecule type" value="Genomic_DNA"/>
</dbReference>
<organism evidence="2 3">
    <name type="scientific">Luteibacter pinisoli</name>
    <dbReference type="NCBI Taxonomy" id="2589080"/>
    <lineage>
        <taxon>Bacteria</taxon>
        <taxon>Pseudomonadati</taxon>
        <taxon>Pseudomonadota</taxon>
        <taxon>Gammaproteobacteria</taxon>
        <taxon>Lysobacterales</taxon>
        <taxon>Rhodanobacteraceae</taxon>
        <taxon>Luteibacter</taxon>
    </lineage>
</organism>
<feature type="compositionally biased region" description="Pro residues" evidence="1">
    <location>
        <begin position="118"/>
        <end position="129"/>
    </location>
</feature>
<dbReference type="OrthoDB" id="3788717at2"/>
<dbReference type="RefSeq" id="WP_139982891.1">
    <property type="nucleotide sequence ID" value="NZ_CP041046.1"/>
</dbReference>
<sequence>MRRVTRFDHRFVESFPKPLEPGVLYVSTRFRTAAHLCACGCETKVVTPLSPASWVLTFDGDTVSLSPSVGNGRIACRSHYFIRANAVIWARPMSDADSAAAQRHDAQTRGRYYSAAPEPRPAPASAPAPVAPATARSWWRRWRDWLG</sequence>
<evidence type="ECO:0000313" key="3">
    <source>
        <dbReference type="Proteomes" id="UP000316093"/>
    </source>
</evidence>
<reference evidence="2 3" key="1">
    <citation type="submission" date="2019-06" db="EMBL/GenBank/DDBJ databases">
        <title>A complete genome sequence for Luteibacter pinisoli MAH-14.</title>
        <authorList>
            <person name="Baltrus D.A."/>
        </authorList>
    </citation>
    <scope>NUCLEOTIDE SEQUENCE [LARGE SCALE GENOMIC DNA]</scope>
    <source>
        <strain evidence="2 3">MAH-14</strain>
    </source>
</reference>
<dbReference type="Pfam" id="PF20137">
    <property type="entry name" value="BubE"/>
    <property type="match status" value="1"/>
</dbReference>
<keyword evidence="3" id="KW-1185">Reference proteome</keyword>